<proteinExistence type="predicted"/>
<gene>
    <name evidence="1" type="ORF">EGA29_25715</name>
</gene>
<sequence>MRVPKLACKCGNVLNLSGVWPKCEWRLVPMERVGEIADRLDSGAVPSGDEFYDLIDDVSVTVYRCSVCDRLHCEVGKNKFDTYFKESSS</sequence>
<accession>A0A454TIF8</accession>
<protein>
    <submittedName>
        <fullName evidence="1">Uncharacterized protein</fullName>
    </submittedName>
</protein>
<name>A0A454TIF8_9RALS</name>
<evidence type="ECO:0000313" key="1">
    <source>
        <dbReference type="EMBL" id="RNL99568.1"/>
    </source>
</evidence>
<evidence type="ECO:0000313" key="2">
    <source>
        <dbReference type="Proteomes" id="UP000271222"/>
    </source>
</evidence>
<dbReference type="OrthoDB" id="1821427at2"/>
<organism evidence="1 2">
    <name type="scientific">Ralstonia pseudosolanacearum</name>
    <dbReference type="NCBI Taxonomy" id="1310165"/>
    <lineage>
        <taxon>Bacteria</taxon>
        <taxon>Pseudomonadati</taxon>
        <taxon>Pseudomonadota</taxon>
        <taxon>Betaproteobacteria</taxon>
        <taxon>Burkholderiales</taxon>
        <taxon>Burkholderiaceae</taxon>
        <taxon>Ralstonia</taxon>
        <taxon>Ralstonia solanacearum species complex</taxon>
    </lineage>
</organism>
<reference evidence="1 2" key="1">
    <citation type="submission" date="2018-10" db="EMBL/GenBank/DDBJ databases">
        <title>Draft Genome Sequence of Ralstonia pseudosolanacearum (R. solanacearum phylotype I) Strain Tg03 Isolated from Luffa cylindrica in China.</title>
        <authorList>
            <person name="Yuan G.-Q."/>
            <person name="Li Q.-Q."/>
            <person name="Zhang Y.-W."/>
        </authorList>
    </citation>
    <scope>NUCLEOTIDE SEQUENCE [LARGE SCALE GENOMIC DNA]</scope>
    <source>
        <strain evidence="1 2">Tg03</strain>
    </source>
</reference>
<comment type="caution">
    <text evidence="1">The sequence shown here is derived from an EMBL/GenBank/DDBJ whole genome shotgun (WGS) entry which is preliminary data.</text>
</comment>
<dbReference type="EMBL" id="RJTL01000086">
    <property type="protein sequence ID" value="RNL99568.1"/>
    <property type="molecule type" value="Genomic_DNA"/>
</dbReference>
<dbReference type="Proteomes" id="UP000271222">
    <property type="component" value="Unassembled WGS sequence"/>
</dbReference>
<dbReference type="AlphaFoldDB" id="A0A454TIF8"/>